<evidence type="ECO:0000256" key="1">
    <source>
        <dbReference type="SAM" id="MobiDB-lite"/>
    </source>
</evidence>
<evidence type="ECO:0000313" key="3">
    <source>
        <dbReference type="EMBL" id="QWB24885.1"/>
    </source>
</evidence>
<feature type="chain" id="PRO_5045777075" description="Secreted protein" evidence="2">
    <location>
        <begin position="24"/>
        <end position="96"/>
    </location>
</feature>
<organism evidence="3 4">
    <name type="scientific">Streptomyces koelreuteriae</name>
    <dbReference type="NCBI Taxonomy" id="2838015"/>
    <lineage>
        <taxon>Bacteria</taxon>
        <taxon>Bacillati</taxon>
        <taxon>Actinomycetota</taxon>
        <taxon>Actinomycetes</taxon>
        <taxon>Kitasatosporales</taxon>
        <taxon>Streptomycetaceae</taxon>
        <taxon>Streptomyces</taxon>
    </lineage>
</organism>
<gene>
    <name evidence="3" type="ORF">KJK29_21140</name>
</gene>
<dbReference type="RefSeq" id="WP_215120715.1">
    <property type="nucleotide sequence ID" value="NZ_CBDRKV010000010.1"/>
</dbReference>
<feature type="compositionally biased region" description="Basic and acidic residues" evidence="1">
    <location>
        <begin position="72"/>
        <end position="85"/>
    </location>
</feature>
<evidence type="ECO:0000256" key="2">
    <source>
        <dbReference type="SAM" id="SignalP"/>
    </source>
</evidence>
<feature type="region of interest" description="Disordered" evidence="1">
    <location>
        <begin position="66"/>
        <end position="96"/>
    </location>
</feature>
<dbReference type="Proteomes" id="UP000679629">
    <property type="component" value="Chromosome"/>
</dbReference>
<dbReference type="EMBL" id="CP075896">
    <property type="protein sequence ID" value="QWB24885.1"/>
    <property type="molecule type" value="Genomic_DNA"/>
</dbReference>
<keyword evidence="4" id="KW-1185">Reference proteome</keyword>
<keyword evidence="2" id="KW-0732">Signal</keyword>
<accession>A0ABX8FV54</accession>
<name>A0ABX8FV54_9ACTN</name>
<feature type="signal peptide" evidence="2">
    <location>
        <begin position="1"/>
        <end position="23"/>
    </location>
</feature>
<proteinExistence type="predicted"/>
<sequence>MPRSLAHSAGAAVIILASALTSAAPVAAHSAAPSDGYENRRSQCYTSNTQRQGLESIVWSVLFGPQNNTTETRCDGDEAKEKQEKSPGFLRSLPAS</sequence>
<protein>
    <recommendedName>
        <fullName evidence="5">Secreted protein</fullName>
    </recommendedName>
</protein>
<reference evidence="4" key="1">
    <citation type="submission" date="2021-05" db="EMBL/GenBank/DDBJ databases">
        <title>Direct Submission.</title>
        <authorList>
            <person name="Li K."/>
            <person name="Gao J."/>
        </authorList>
    </citation>
    <scope>NUCLEOTIDE SEQUENCE [LARGE SCALE GENOMIC DNA]</scope>
    <source>
        <strain evidence="4">MG62</strain>
    </source>
</reference>
<evidence type="ECO:0008006" key="5">
    <source>
        <dbReference type="Google" id="ProtNLM"/>
    </source>
</evidence>
<evidence type="ECO:0000313" key="4">
    <source>
        <dbReference type="Proteomes" id="UP000679629"/>
    </source>
</evidence>